<reference evidence="1" key="2">
    <citation type="submission" date="2018-05" db="EMBL/GenBank/DDBJ databases">
        <title>OmerRS3 (Oryza meridionalis Reference Sequence Version 3).</title>
        <authorList>
            <person name="Zhang J."/>
            <person name="Kudrna D."/>
            <person name="Lee S."/>
            <person name="Talag J."/>
            <person name="Welchert J."/>
            <person name="Wing R.A."/>
        </authorList>
    </citation>
    <scope>NUCLEOTIDE SEQUENCE [LARGE SCALE GENOMIC DNA]</scope>
    <source>
        <strain evidence="1">cv. OR44</strain>
    </source>
</reference>
<accession>A0A0E0CNX8</accession>
<organism evidence="1">
    <name type="scientific">Oryza meridionalis</name>
    <dbReference type="NCBI Taxonomy" id="40149"/>
    <lineage>
        <taxon>Eukaryota</taxon>
        <taxon>Viridiplantae</taxon>
        <taxon>Streptophyta</taxon>
        <taxon>Embryophyta</taxon>
        <taxon>Tracheophyta</taxon>
        <taxon>Spermatophyta</taxon>
        <taxon>Magnoliopsida</taxon>
        <taxon>Liliopsida</taxon>
        <taxon>Poales</taxon>
        <taxon>Poaceae</taxon>
        <taxon>BOP clade</taxon>
        <taxon>Oryzoideae</taxon>
        <taxon>Oryzeae</taxon>
        <taxon>Oryzinae</taxon>
        <taxon>Oryza</taxon>
    </lineage>
</organism>
<proteinExistence type="predicted"/>
<dbReference type="AlphaFoldDB" id="A0A0E0CNX8"/>
<keyword evidence="2" id="KW-1185">Reference proteome</keyword>
<sequence>MSCRCYSWRLNLAAPKLAAAGFGRSTPEHMGRRGQGEGDVGMRKRYLLVMWTTVAVAHGPWRPDLVTLKLVVVGSDCRTPELVGRQDRGEGTACLPREGRAGECFLSSKEERNEKVIAEDGSRLS</sequence>
<dbReference type="Proteomes" id="UP000008021">
    <property type="component" value="Chromosome 2"/>
</dbReference>
<dbReference type="EnsemblPlants" id="OMERI02G24890.1">
    <property type="protein sequence ID" value="OMERI02G24890.1"/>
    <property type="gene ID" value="OMERI02G24890"/>
</dbReference>
<dbReference type="HOGENOM" id="CLU_172111_0_0_1"/>
<name>A0A0E0CNX8_9ORYZ</name>
<evidence type="ECO:0000313" key="1">
    <source>
        <dbReference type="EnsemblPlants" id="OMERI02G24890.1"/>
    </source>
</evidence>
<dbReference type="Gramene" id="OMERI02G24890.1">
    <property type="protein sequence ID" value="OMERI02G24890.1"/>
    <property type="gene ID" value="OMERI02G24890"/>
</dbReference>
<reference evidence="1" key="1">
    <citation type="submission" date="2015-04" db="UniProtKB">
        <authorList>
            <consortium name="EnsemblPlants"/>
        </authorList>
    </citation>
    <scope>IDENTIFICATION</scope>
</reference>
<protein>
    <submittedName>
        <fullName evidence="1">Uncharacterized protein</fullName>
    </submittedName>
</protein>
<evidence type="ECO:0000313" key="2">
    <source>
        <dbReference type="Proteomes" id="UP000008021"/>
    </source>
</evidence>